<dbReference type="InterPro" id="IPR001972">
    <property type="entry name" value="Stomatin_HflK_fam"/>
</dbReference>
<dbReference type="Gene3D" id="3.30.479.30">
    <property type="entry name" value="Band 7 domain"/>
    <property type="match status" value="1"/>
</dbReference>
<evidence type="ECO:0000313" key="4">
    <source>
        <dbReference type="Proteomes" id="UP001360560"/>
    </source>
</evidence>
<feature type="domain" description="Band 7" evidence="2">
    <location>
        <begin position="70"/>
        <end position="227"/>
    </location>
</feature>
<reference evidence="3 4" key="1">
    <citation type="journal article" date="2023" name="Elife">
        <title>Identification of key yeast species and microbe-microbe interactions impacting larval growth of Drosophila in the wild.</title>
        <authorList>
            <person name="Mure A."/>
            <person name="Sugiura Y."/>
            <person name="Maeda R."/>
            <person name="Honda K."/>
            <person name="Sakurai N."/>
            <person name="Takahashi Y."/>
            <person name="Watada M."/>
            <person name="Katoh T."/>
            <person name="Gotoh A."/>
            <person name="Gotoh Y."/>
            <person name="Taniguchi I."/>
            <person name="Nakamura K."/>
            <person name="Hayashi T."/>
            <person name="Katayama T."/>
            <person name="Uemura T."/>
            <person name="Hattori Y."/>
        </authorList>
    </citation>
    <scope>NUCLEOTIDE SEQUENCE [LARGE SCALE GENOMIC DNA]</scope>
    <source>
        <strain evidence="3 4">SC-9</strain>
    </source>
</reference>
<proteinExistence type="inferred from homology"/>
<dbReference type="GO" id="GO:0098552">
    <property type="term" value="C:side of membrane"/>
    <property type="evidence" value="ECO:0007669"/>
    <property type="project" value="UniProtKB-ARBA"/>
</dbReference>
<evidence type="ECO:0000313" key="3">
    <source>
        <dbReference type="EMBL" id="GMM37057.1"/>
    </source>
</evidence>
<dbReference type="Gene3D" id="6.10.250.2090">
    <property type="match status" value="1"/>
</dbReference>
<dbReference type="InterPro" id="IPR043202">
    <property type="entry name" value="Band-7_stomatin-like"/>
</dbReference>
<dbReference type="InterPro" id="IPR036013">
    <property type="entry name" value="Band_7/SPFH_dom_sf"/>
</dbReference>
<dbReference type="Pfam" id="PF01145">
    <property type="entry name" value="Band_7"/>
    <property type="match status" value="1"/>
</dbReference>
<dbReference type="InterPro" id="IPR001107">
    <property type="entry name" value="Band_7"/>
</dbReference>
<dbReference type="SUPFAM" id="SSF117892">
    <property type="entry name" value="Band 7/SPFH domain"/>
    <property type="match status" value="1"/>
</dbReference>
<evidence type="ECO:0000256" key="1">
    <source>
        <dbReference type="ARBA" id="ARBA00008164"/>
    </source>
</evidence>
<keyword evidence="4" id="KW-1185">Reference proteome</keyword>
<dbReference type="CDD" id="cd13437">
    <property type="entry name" value="SPFH_alloslipin"/>
    <property type="match status" value="1"/>
</dbReference>
<comment type="similarity">
    <text evidence="1">Belongs to the band 7/mec-2 family.</text>
</comment>
<protein>
    <recommendedName>
        <fullName evidence="2">Band 7 domain-containing protein</fullName>
    </recommendedName>
</protein>
<sequence>MSNSNVEQADNASSISVKRSQVPPAPKMVVAKDFARVYETPAEGTYQRIMSAFGGFFGCLGTIPCSCCTNPYKNVDAGEVGLVTRFGALARTVEPGSTYVNTWVEKISKVSIRAQTIQIPSQDCLTKDNVGVEISSVLYFSIVDPQLATFGIEDVNASLVNRTQTTLRDVIGARILQDVIEKREEIAAAISENISHVAEAWGVHVESILIKDIHLPPGVSASLSRAAEATRIGESKIISAKAEVESAKLMRKAADILASDAAMQMRYLDAMQSMAKSSNSKVIFMPSSTAAGANMIEASPSNGAHFGSTKEDLDRAVKTIALDESLKN</sequence>
<dbReference type="Proteomes" id="UP001360560">
    <property type="component" value="Unassembled WGS sequence"/>
</dbReference>
<organism evidence="3 4">
    <name type="scientific">Saccharomycopsis crataegensis</name>
    <dbReference type="NCBI Taxonomy" id="43959"/>
    <lineage>
        <taxon>Eukaryota</taxon>
        <taxon>Fungi</taxon>
        <taxon>Dikarya</taxon>
        <taxon>Ascomycota</taxon>
        <taxon>Saccharomycotina</taxon>
        <taxon>Saccharomycetes</taxon>
        <taxon>Saccharomycopsidaceae</taxon>
        <taxon>Saccharomycopsis</taxon>
    </lineage>
</organism>
<gene>
    <name evidence="3" type="ORF">DASC09_043820</name>
</gene>
<dbReference type="SMART" id="SM00244">
    <property type="entry name" value="PHB"/>
    <property type="match status" value="1"/>
</dbReference>
<dbReference type="GO" id="GO:0005886">
    <property type="term" value="C:plasma membrane"/>
    <property type="evidence" value="ECO:0007669"/>
    <property type="project" value="InterPro"/>
</dbReference>
<comment type="caution">
    <text evidence="3">The sequence shown here is derived from an EMBL/GenBank/DDBJ whole genome shotgun (WGS) entry which is preliminary data.</text>
</comment>
<dbReference type="PRINTS" id="PR00721">
    <property type="entry name" value="STOMATIN"/>
</dbReference>
<dbReference type="AlphaFoldDB" id="A0AAV5QRH2"/>
<dbReference type="EMBL" id="BTFZ01000011">
    <property type="protein sequence ID" value="GMM37057.1"/>
    <property type="molecule type" value="Genomic_DNA"/>
</dbReference>
<evidence type="ECO:0000259" key="2">
    <source>
        <dbReference type="SMART" id="SM00244"/>
    </source>
</evidence>
<dbReference type="PANTHER" id="PTHR10264:SF19">
    <property type="entry name" value="AT06885P-RELATED"/>
    <property type="match status" value="1"/>
</dbReference>
<dbReference type="GeneID" id="90075032"/>
<dbReference type="PANTHER" id="PTHR10264">
    <property type="entry name" value="BAND 7 PROTEIN-RELATED"/>
    <property type="match status" value="1"/>
</dbReference>
<dbReference type="RefSeq" id="XP_064854053.1">
    <property type="nucleotide sequence ID" value="XM_064997981.1"/>
</dbReference>
<accession>A0AAV5QRH2</accession>
<dbReference type="FunFam" id="3.30.479.30:FF:000004">
    <property type="entry name" value="Putative membrane protease family, stomatin"/>
    <property type="match status" value="1"/>
</dbReference>
<name>A0AAV5QRH2_9ASCO</name>